<evidence type="ECO:0000313" key="1">
    <source>
        <dbReference type="EMBL" id="JAH86308.1"/>
    </source>
</evidence>
<organism evidence="1">
    <name type="scientific">Anguilla anguilla</name>
    <name type="common">European freshwater eel</name>
    <name type="synonym">Muraena anguilla</name>
    <dbReference type="NCBI Taxonomy" id="7936"/>
    <lineage>
        <taxon>Eukaryota</taxon>
        <taxon>Metazoa</taxon>
        <taxon>Chordata</taxon>
        <taxon>Craniata</taxon>
        <taxon>Vertebrata</taxon>
        <taxon>Euteleostomi</taxon>
        <taxon>Actinopterygii</taxon>
        <taxon>Neopterygii</taxon>
        <taxon>Teleostei</taxon>
        <taxon>Anguilliformes</taxon>
        <taxon>Anguillidae</taxon>
        <taxon>Anguilla</taxon>
    </lineage>
</organism>
<dbReference type="EMBL" id="GBXM01022269">
    <property type="protein sequence ID" value="JAH86308.1"/>
    <property type="molecule type" value="Transcribed_RNA"/>
</dbReference>
<protein>
    <submittedName>
        <fullName evidence="1">Uncharacterized protein</fullName>
    </submittedName>
</protein>
<name>A0A0E9WA17_ANGAN</name>
<reference evidence="1" key="2">
    <citation type="journal article" date="2015" name="Fish Shellfish Immunol.">
        <title>Early steps in the European eel (Anguilla anguilla)-Vibrio vulnificus interaction in the gills: Role of the RtxA13 toxin.</title>
        <authorList>
            <person name="Callol A."/>
            <person name="Pajuelo D."/>
            <person name="Ebbesson L."/>
            <person name="Teles M."/>
            <person name="MacKenzie S."/>
            <person name="Amaro C."/>
        </authorList>
    </citation>
    <scope>NUCLEOTIDE SEQUENCE</scope>
</reference>
<dbReference type="AlphaFoldDB" id="A0A0E9WA17"/>
<reference evidence="1" key="1">
    <citation type="submission" date="2014-11" db="EMBL/GenBank/DDBJ databases">
        <authorList>
            <person name="Amaro Gonzalez C."/>
        </authorList>
    </citation>
    <scope>NUCLEOTIDE SEQUENCE</scope>
</reference>
<sequence>MRFMLCWQVMSSPAFRYDTAATYVTVTLQASMVLCPKWKNNL</sequence>
<proteinExistence type="predicted"/>
<accession>A0A0E9WA17</accession>